<dbReference type="AlphaFoldDB" id="A0A1H9NH38"/>
<protein>
    <submittedName>
        <fullName evidence="2">Glycosyl transferase family 2</fullName>
    </submittedName>
</protein>
<accession>A0A1H9NH38</accession>
<feature type="domain" description="Glycosyltransferase 2-like" evidence="1">
    <location>
        <begin position="4"/>
        <end position="154"/>
    </location>
</feature>
<dbReference type="RefSeq" id="WP_180371331.1">
    <property type="nucleotide sequence ID" value="NZ_FOGP01000001.1"/>
</dbReference>
<evidence type="ECO:0000259" key="1">
    <source>
        <dbReference type="Pfam" id="PF00535"/>
    </source>
</evidence>
<gene>
    <name evidence="2" type="ORF">SAMN05216446_0481</name>
</gene>
<dbReference type="CDD" id="cd00761">
    <property type="entry name" value="Glyco_tranf_GTA_type"/>
    <property type="match status" value="1"/>
</dbReference>
<dbReference type="PANTHER" id="PTHR22916:SF3">
    <property type="entry name" value="UDP-GLCNAC:BETAGAL BETA-1,3-N-ACETYLGLUCOSAMINYLTRANSFERASE-LIKE PROTEIN 1"/>
    <property type="match status" value="1"/>
</dbReference>
<dbReference type="InterPro" id="IPR001173">
    <property type="entry name" value="Glyco_trans_2-like"/>
</dbReference>
<dbReference type="PANTHER" id="PTHR22916">
    <property type="entry name" value="GLYCOSYLTRANSFERASE"/>
    <property type="match status" value="1"/>
</dbReference>
<dbReference type="Pfam" id="PF00535">
    <property type="entry name" value="Glycos_transf_2"/>
    <property type="match status" value="1"/>
</dbReference>
<dbReference type="EMBL" id="FOGP01000001">
    <property type="protein sequence ID" value="SER35266.1"/>
    <property type="molecule type" value="Genomic_DNA"/>
</dbReference>
<dbReference type="Gene3D" id="3.90.550.10">
    <property type="entry name" value="Spore Coat Polysaccharide Biosynthesis Protein SpsA, Chain A"/>
    <property type="match status" value="1"/>
</dbReference>
<keyword evidence="2" id="KW-0808">Transferase</keyword>
<proteinExistence type="predicted"/>
<evidence type="ECO:0000313" key="2">
    <source>
        <dbReference type="EMBL" id="SER35266.1"/>
    </source>
</evidence>
<evidence type="ECO:0000313" key="3">
    <source>
        <dbReference type="Proteomes" id="UP000199128"/>
    </source>
</evidence>
<reference evidence="3" key="1">
    <citation type="submission" date="2016-10" db="EMBL/GenBank/DDBJ databases">
        <authorList>
            <person name="Varghese N."/>
            <person name="Submissions S."/>
        </authorList>
    </citation>
    <scope>NUCLEOTIDE SEQUENCE [LARGE SCALE GENOMIC DNA]</scope>
    <source>
        <strain evidence="3">KHGC19</strain>
    </source>
</reference>
<dbReference type="GO" id="GO:0016758">
    <property type="term" value="F:hexosyltransferase activity"/>
    <property type="evidence" value="ECO:0007669"/>
    <property type="project" value="UniProtKB-ARBA"/>
</dbReference>
<organism evidence="2 3">
    <name type="scientific">Parafannyhessea umbonata</name>
    <dbReference type="NCBI Taxonomy" id="604330"/>
    <lineage>
        <taxon>Bacteria</taxon>
        <taxon>Bacillati</taxon>
        <taxon>Actinomycetota</taxon>
        <taxon>Coriobacteriia</taxon>
        <taxon>Coriobacteriales</taxon>
        <taxon>Atopobiaceae</taxon>
        <taxon>Parafannyhessea</taxon>
    </lineage>
</organism>
<dbReference type="SUPFAM" id="SSF53448">
    <property type="entry name" value="Nucleotide-diphospho-sugar transferases"/>
    <property type="match status" value="1"/>
</dbReference>
<dbReference type="Proteomes" id="UP000199128">
    <property type="component" value="Unassembled WGS sequence"/>
</dbReference>
<name>A0A1H9NH38_9ACTN</name>
<dbReference type="InterPro" id="IPR029044">
    <property type="entry name" value="Nucleotide-diphossugar_trans"/>
</dbReference>
<sequence length="349" mass="39224">MDLSVVITMYNTEAYASQCLDSVASLPGERCEIIVVDDGSTDGTSSICREWASGRDNAHFISQHNSGVSVARNVGIGKASAPYIAFLDGDDWIEPDLLMSLLDCALEHDLDIAIGAFSSSYRNRIERSRFFNFKRHVFSQDEKKSLVKNCMVTCDFGRQGIPTNCGVPWGKLYRSSFIHDKRLGFVPGLKRMQDSVFNISAYAQATSIEVFDLPFYNYRISSQSSVNKCNPHFRDVAMSVLKNMRCALAENGLFDSCRGVYTTKEFLLLLETIRLAVISDGSLGLLGKRKKIAELSNDSVFREGVCNCDPGLLTRKENVQRQLIQRRLYMPFCITLMIRRSIKKKSMFA</sequence>